<evidence type="ECO:0000313" key="5">
    <source>
        <dbReference type="Proteomes" id="UP000247409"/>
    </source>
</evidence>
<evidence type="ECO:0000256" key="1">
    <source>
        <dbReference type="SAM" id="MobiDB-lite"/>
    </source>
</evidence>
<feature type="chain" id="PRO_5016052783" evidence="3">
    <location>
        <begin position="18"/>
        <end position="535"/>
    </location>
</feature>
<proteinExistence type="predicted"/>
<dbReference type="SUPFAM" id="SSF50969">
    <property type="entry name" value="YVTN repeat-like/Quinoprotein amine dehydrogenase"/>
    <property type="match status" value="1"/>
</dbReference>
<name>A0A2V3IIQ2_9FLOR</name>
<comment type="caution">
    <text evidence="4">The sequence shown here is derived from an EMBL/GenBank/DDBJ whole genome shotgun (WGS) entry which is preliminary data.</text>
</comment>
<evidence type="ECO:0000313" key="4">
    <source>
        <dbReference type="EMBL" id="PXF41951.1"/>
    </source>
</evidence>
<feature type="region of interest" description="Disordered" evidence="1">
    <location>
        <begin position="514"/>
        <end position="535"/>
    </location>
</feature>
<keyword evidence="2" id="KW-0472">Membrane</keyword>
<feature type="compositionally biased region" description="Low complexity" evidence="1">
    <location>
        <begin position="448"/>
        <end position="458"/>
    </location>
</feature>
<evidence type="ECO:0000256" key="2">
    <source>
        <dbReference type="SAM" id="Phobius"/>
    </source>
</evidence>
<feature type="signal peptide" evidence="3">
    <location>
        <begin position="1"/>
        <end position="17"/>
    </location>
</feature>
<keyword evidence="5" id="KW-1185">Reference proteome</keyword>
<feature type="transmembrane region" description="Helical" evidence="2">
    <location>
        <begin position="468"/>
        <end position="491"/>
    </location>
</feature>
<gene>
    <name evidence="4" type="ORF">BWQ96_08331</name>
</gene>
<dbReference type="EMBL" id="NBIV01000183">
    <property type="protein sequence ID" value="PXF41951.1"/>
    <property type="molecule type" value="Genomic_DNA"/>
</dbReference>
<accession>A0A2V3IIQ2</accession>
<keyword evidence="2" id="KW-1133">Transmembrane helix</keyword>
<feature type="compositionally biased region" description="Polar residues" evidence="1">
    <location>
        <begin position="438"/>
        <end position="447"/>
    </location>
</feature>
<evidence type="ECO:0000256" key="3">
    <source>
        <dbReference type="SAM" id="SignalP"/>
    </source>
</evidence>
<organism evidence="4 5">
    <name type="scientific">Gracilariopsis chorda</name>
    <dbReference type="NCBI Taxonomy" id="448386"/>
    <lineage>
        <taxon>Eukaryota</taxon>
        <taxon>Rhodophyta</taxon>
        <taxon>Florideophyceae</taxon>
        <taxon>Rhodymeniophycidae</taxon>
        <taxon>Gracilariales</taxon>
        <taxon>Gracilariaceae</taxon>
        <taxon>Gracilariopsis</taxon>
    </lineage>
</organism>
<reference evidence="4 5" key="1">
    <citation type="journal article" date="2018" name="Mol. Biol. Evol.">
        <title>Analysis of the draft genome of the red seaweed Gracilariopsis chorda provides insights into genome size evolution in Rhodophyta.</title>
        <authorList>
            <person name="Lee J."/>
            <person name="Yang E.C."/>
            <person name="Graf L."/>
            <person name="Yang J.H."/>
            <person name="Qiu H."/>
            <person name="Zel Zion U."/>
            <person name="Chan C.X."/>
            <person name="Stephens T.G."/>
            <person name="Weber A.P.M."/>
            <person name="Boo G.H."/>
            <person name="Boo S.M."/>
            <person name="Kim K.M."/>
            <person name="Shin Y."/>
            <person name="Jung M."/>
            <person name="Lee S.J."/>
            <person name="Yim H.S."/>
            <person name="Lee J.H."/>
            <person name="Bhattacharya D."/>
            <person name="Yoon H.S."/>
        </authorList>
    </citation>
    <scope>NUCLEOTIDE SEQUENCE [LARGE SCALE GENOMIC DNA]</scope>
    <source>
        <strain evidence="4 5">SKKU-2015</strain>
        <tissue evidence="4">Whole body</tissue>
    </source>
</reference>
<dbReference type="Proteomes" id="UP000247409">
    <property type="component" value="Unassembled WGS sequence"/>
</dbReference>
<dbReference type="AlphaFoldDB" id="A0A2V3IIQ2"/>
<sequence>MQPLIPLLGVALLTALSQHPRHNVAALQTTPEAFSTIPLPIHLSNPPPPTPATSSQHSLFLAHTTPLNTLISHLDVRSGRTTWTYALPNNVSVHALTTRHDSLFLAGSLRVARNRTAVFAFALHAHRGTPVWNAPLILHAPGENVALAAHATSCLTRSKCLFLTGHSTAKLSATSLPPNASASSRFNSEQHAFIAVVNAHTGHPLRLLHPTLPRFSQGVSLSSAHHTLYLAINSFSASPSDAPRASILAINTANLSSTVLTDHSTPRLTRIHTLVPHPISNLYVVASVQQQKSNSQRYVMRSYSHGAHNTLSTNWNFNISTVSTAMHDNVPVITRSTNSPFIYLSSLNTSLYTSKTHPPLLTQSLSLLSHNGTSHITWYKTFPQSTQERVTHLHLTPQHTLVYAGSIRLNNNTHAMYGTFGSRLFEESLLQQQQQQQALVSNPISHHSSSSQSMVANSSNASSSAAPVALLVVAALAGAACVVSAVALFLFSRRSPRARNRIVIDERTPLTLPRAISGGPPLQMPHPPGGSSLPV</sequence>
<dbReference type="InterPro" id="IPR011044">
    <property type="entry name" value="Quino_amine_DH_bsu"/>
</dbReference>
<keyword evidence="2" id="KW-0812">Transmembrane</keyword>
<protein>
    <submittedName>
        <fullName evidence="4">Uncharacterized protein</fullName>
    </submittedName>
</protein>
<keyword evidence="3" id="KW-0732">Signal</keyword>
<feature type="region of interest" description="Disordered" evidence="1">
    <location>
        <begin position="438"/>
        <end position="458"/>
    </location>
</feature>